<evidence type="ECO:0000313" key="2">
    <source>
        <dbReference type="EMBL" id="SVB29450.1"/>
    </source>
</evidence>
<dbReference type="Pfam" id="PF00005">
    <property type="entry name" value="ABC_tran"/>
    <property type="match status" value="1"/>
</dbReference>
<dbReference type="SUPFAM" id="SSF52540">
    <property type="entry name" value="P-loop containing nucleoside triphosphate hydrolases"/>
    <property type="match status" value="1"/>
</dbReference>
<sequence>MEVAFRTPLGPIHALQDVSFTVPERTIVGIVGESGCGKSTVVWSICRL</sequence>
<organism evidence="2">
    <name type="scientific">marine metagenome</name>
    <dbReference type="NCBI Taxonomy" id="408172"/>
    <lineage>
        <taxon>unclassified sequences</taxon>
        <taxon>metagenomes</taxon>
        <taxon>ecological metagenomes</taxon>
    </lineage>
</organism>
<feature type="domain" description="ABC transporter" evidence="1">
    <location>
        <begin position="15"/>
        <end position="47"/>
    </location>
</feature>
<accession>A0A382CTG4</accession>
<dbReference type="GO" id="GO:0005524">
    <property type="term" value="F:ATP binding"/>
    <property type="evidence" value="ECO:0007669"/>
    <property type="project" value="InterPro"/>
</dbReference>
<gene>
    <name evidence="2" type="ORF">METZ01_LOCUS182304</name>
</gene>
<dbReference type="InterPro" id="IPR027417">
    <property type="entry name" value="P-loop_NTPase"/>
</dbReference>
<dbReference type="Gene3D" id="3.40.50.300">
    <property type="entry name" value="P-loop containing nucleotide triphosphate hydrolases"/>
    <property type="match status" value="1"/>
</dbReference>
<feature type="non-terminal residue" evidence="2">
    <location>
        <position position="48"/>
    </location>
</feature>
<protein>
    <recommendedName>
        <fullName evidence="1">ABC transporter domain-containing protein</fullName>
    </recommendedName>
</protein>
<dbReference type="AlphaFoldDB" id="A0A382CTG4"/>
<dbReference type="InterPro" id="IPR003439">
    <property type="entry name" value="ABC_transporter-like_ATP-bd"/>
</dbReference>
<dbReference type="GO" id="GO:0016887">
    <property type="term" value="F:ATP hydrolysis activity"/>
    <property type="evidence" value="ECO:0007669"/>
    <property type="project" value="InterPro"/>
</dbReference>
<proteinExistence type="predicted"/>
<dbReference type="EMBL" id="UINC01036061">
    <property type="protein sequence ID" value="SVB29450.1"/>
    <property type="molecule type" value="Genomic_DNA"/>
</dbReference>
<name>A0A382CTG4_9ZZZZ</name>
<evidence type="ECO:0000259" key="1">
    <source>
        <dbReference type="Pfam" id="PF00005"/>
    </source>
</evidence>
<reference evidence="2" key="1">
    <citation type="submission" date="2018-05" db="EMBL/GenBank/DDBJ databases">
        <authorList>
            <person name="Lanie J.A."/>
            <person name="Ng W.-L."/>
            <person name="Kazmierczak K.M."/>
            <person name="Andrzejewski T.M."/>
            <person name="Davidsen T.M."/>
            <person name="Wayne K.J."/>
            <person name="Tettelin H."/>
            <person name="Glass J.I."/>
            <person name="Rusch D."/>
            <person name="Podicherti R."/>
            <person name="Tsui H.-C.T."/>
            <person name="Winkler M.E."/>
        </authorList>
    </citation>
    <scope>NUCLEOTIDE SEQUENCE</scope>
</reference>